<organism evidence="2 3">
    <name type="scientific">Loa loa</name>
    <name type="common">Eye worm</name>
    <name type="synonym">Filaria loa</name>
    <dbReference type="NCBI Taxonomy" id="7209"/>
    <lineage>
        <taxon>Eukaryota</taxon>
        <taxon>Metazoa</taxon>
        <taxon>Ecdysozoa</taxon>
        <taxon>Nematoda</taxon>
        <taxon>Chromadorea</taxon>
        <taxon>Rhabditida</taxon>
        <taxon>Spirurina</taxon>
        <taxon>Spiruromorpha</taxon>
        <taxon>Filarioidea</taxon>
        <taxon>Onchocercidae</taxon>
        <taxon>Loa</taxon>
    </lineage>
</organism>
<dbReference type="WBParaSite" id="EN70_1400">
    <property type="protein sequence ID" value="EN70_1400"/>
    <property type="gene ID" value="EN70_1400"/>
</dbReference>
<name>A0A1I7VDN7_LOALO</name>
<feature type="compositionally biased region" description="Polar residues" evidence="1">
    <location>
        <begin position="132"/>
        <end position="144"/>
    </location>
</feature>
<dbReference type="Proteomes" id="UP000095285">
    <property type="component" value="Unassembled WGS sequence"/>
</dbReference>
<evidence type="ECO:0000313" key="2">
    <source>
        <dbReference type="Proteomes" id="UP000095285"/>
    </source>
</evidence>
<feature type="compositionally biased region" description="Polar residues" evidence="1">
    <location>
        <begin position="410"/>
        <end position="426"/>
    </location>
</feature>
<feature type="region of interest" description="Disordered" evidence="1">
    <location>
        <begin position="132"/>
        <end position="204"/>
    </location>
</feature>
<dbReference type="AlphaFoldDB" id="A0A1I7VDN7"/>
<sequence>MTSPKRKVEVHEQLPTTTSQCAVGAESIHIENAMSVDLKKVTSERDLWMQAESSTGAAELQTAKQMRKEKMKGGCAIEAAAKALMKRTENEMENTRKVNEEFGTVAVGNRSGRNKRKTNFIRRIIQNDIEQSGSKTENTVQLSFDETEEKPVDLSNRNGQDNLLDKQPDKVMSGEQHCKERSRKRNGKEGGNASSSVKRKRTESKLANYSNRTFSTFTPAEQKELWRNSSFIYEGATFSSLQEDGNYPYRTASSEILRDGEGRMIDRFKYKYVVFHCARYGIPRRRAGLPNALVALPLQQSALEAVPFQTIETVFASCSLNIMKIGGIGMGVGQRPNQSYLPLGCKARFRLNADTTNGCLRISSFHKEHNHDNTEEDYLRVINKRRRNVTGETTLGYKYTGETAPDVNEHANTPEVTGNNSAPFILTSENHPALANPSQENSTPVASSPGNSALHILSQENSAFVPVTRPAEMTEQDDGIQQMSQQNLPPIGSVLRQIFAAQLLDRFQRIEYLIMNAYIINCGRCLPQEVYLPFIFGVYGADYCLSEWSDVQLRDVMIVLLQPPEILLQGKLPTDISINEVKRVRPPCIQRAIAAIREEKLKRCDKIVAPFVQHIFNAISRHDFSVAVREFKKFADDVRNMSVKNIKS</sequence>
<evidence type="ECO:0000256" key="1">
    <source>
        <dbReference type="SAM" id="MobiDB-lite"/>
    </source>
</evidence>
<accession>A0A1I7VDN7</accession>
<proteinExistence type="predicted"/>
<reference evidence="3" key="2">
    <citation type="submission" date="2016-11" db="UniProtKB">
        <authorList>
            <consortium name="WormBaseParasite"/>
        </authorList>
    </citation>
    <scope>IDENTIFICATION</scope>
</reference>
<feature type="region of interest" description="Disordered" evidence="1">
    <location>
        <begin position="398"/>
        <end position="426"/>
    </location>
</feature>
<protein>
    <submittedName>
        <fullName evidence="3">Reverse transcriptase domain-containing protein</fullName>
    </submittedName>
</protein>
<dbReference type="STRING" id="7209.A0A1I7VDN7"/>
<reference evidence="2" key="1">
    <citation type="submission" date="2012-04" db="EMBL/GenBank/DDBJ databases">
        <title>The Genome Sequence of Loa loa.</title>
        <authorList>
            <consortium name="The Broad Institute Genome Sequencing Platform"/>
            <consortium name="Broad Institute Genome Sequencing Center for Infectious Disease"/>
            <person name="Nutman T.B."/>
            <person name="Fink D.L."/>
            <person name="Russ C."/>
            <person name="Young S."/>
            <person name="Zeng Q."/>
            <person name="Gargeya S."/>
            <person name="Alvarado L."/>
            <person name="Berlin A."/>
            <person name="Chapman S.B."/>
            <person name="Chen Z."/>
            <person name="Freedman E."/>
            <person name="Gellesch M."/>
            <person name="Goldberg J."/>
            <person name="Griggs A."/>
            <person name="Gujja S."/>
            <person name="Heilman E.R."/>
            <person name="Heiman D."/>
            <person name="Howarth C."/>
            <person name="Mehta T."/>
            <person name="Neiman D."/>
            <person name="Pearson M."/>
            <person name="Roberts A."/>
            <person name="Saif S."/>
            <person name="Shea T."/>
            <person name="Shenoy N."/>
            <person name="Sisk P."/>
            <person name="Stolte C."/>
            <person name="Sykes S."/>
            <person name="White J."/>
            <person name="Yandava C."/>
            <person name="Haas B."/>
            <person name="Henn M.R."/>
            <person name="Nusbaum C."/>
            <person name="Birren B."/>
        </authorList>
    </citation>
    <scope>NUCLEOTIDE SEQUENCE [LARGE SCALE GENOMIC DNA]</scope>
</reference>
<evidence type="ECO:0000313" key="3">
    <source>
        <dbReference type="WBParaSite" id="EN70_1400"/>
    </source>
</evidence>
<keyword evidence="2" id="KW-1185">Reference proteome</keyword>